<feature type="transmembrane region" description="Helical" evidence="7">
    <location>
        <begin position="305"/>
        <end position="325"/>
    </location>
</feature>
<dbReference type="GO" id="GO:0005886">
    <property type="term" value="C:plasma membrane"/>
    <property type="evidence" value="ECO:0007669"/>
    <property type="project" value="UniProtKB-SubCell"/>
</dbReference>
<feature type="transmembrane region" description="Helical" evidence="7">
    <location>
        <begin position="63"/>
        <end position="83"/>
    </location>
</feature>
<dbReference type="PANTHER" id="PTHR34697:SF2">
    <property type="entry name" value="PHOSPHATIDYLGLYCEROL LYSYLTRANSFERASE"/>
    <property type="match status" value="1"/>
</dbReference>
<dbReference type="PANTHER" id="PTHR34697">
    <property type="entry name" value="PHOSPHATIDYLGLYCEROL LYSYLTRANSFERASE"/>
    <property type="match status" value="1"/>
</dbReference>
<keyword evidence="5 7" id="KW-0472">Membrane</keyword>
<feature type="compositionally biased region" description="Basic and acidic residues" evidence="6">
    <location>
        <begin position="771"/>
        <end position="780"/>
    </location>
</feature>
<dbReference type="AlphaFoldDB" id="A0A5C4U709"/>
<comment type="subcellular location">
    <subcellularLocation>
        <location evidence="1">Cell membrane</location>
        <topology evidence="1">Multi-pass membrane protein</topology>
    </subcellularLocation>
</comment>
<evidence type="ECO:0000256" key="6">
    <source>
        <dbReference type="SAM" id="MobiDB-lite"/>
    </source>
</evidence>
<keyword evidence="10" id="KW-1185">Reference proteome</keyword>
<reference evidence="9 10" key="1">
    <citation type="submission" date="2019-06" db="EMBL/GenBank/DDBJ databases">
        <authorList>
            <person name="Li J."/>
        </authorList>
    </citation>
    <scope>NUCLEOTIDE SEQUENCE [LARGE SCALE GENOMIC DNA]</scope>
    <source>
        <strain evidence="9 10">LMG 28165</strain>
    </source>
</reference>
<dbReference type="EMBL" id="VDHJ01000002">
    <property type="protein sequence ID" value="TNL99757.1"/>
    <property type="molecule type" value="Genomic_DNA"/>
</dbReference>
<protein>
    <submittedName>
        <fullName evidence="9">DUF2156 domain-containing protein</fullName>
    </submittedName>
</protein>
<feature type="transmembrane region" description="Helical" evidence="7">
    <location>
        <begin position="180"/>
        <end position="200"/>
    </location>
</feature>
<evidence type="ECO:0000313" key="9">
    <source>
        <dbReference type="EMBL" id="TNL99757.1"/>
    </source>
</evidence>
<dbReference type="InterPro" id="IPR024320">
    <property type="entry name" value="LPG_synthase_C"/>
</dbReference>
<keyword evidence="2" id="KW-1003">Cell membrane</keyword>
<keyword evidence="3 7" id="KW-0812">Transmembrane</keyword>
<evidence type="ECO:0000256" key="7">
    <source>
        <dbReference type="SAM" id="Phobius"/>
    </source>
</evidence>
<evidence type="ECO:0000256" key="1">
    <source>
        <dbReference type="ARBA" id="ARBA00004651"/>
    </source>
</evidence>
<feature type="region of interest" description="Disordered" evidence="6">
    <location>
        <begin position="770"/>
        <end position="793"/>
    </location>
</feature>
<feature type="transmembrane region" description="Helical" evidence="7">
    <location>
        <begin position="337"/>
        <end position="362"/>
    </location>
</feature>
<dbReference type="RefSeq" id="WP_139464674.1">
    <property type="nucleotide sequence ID" value="NZ_VDHJ01000002.1"/>
</dbReference>
<evidence type="ECO:0000256" key="3">
    <source>
        <dbReference type="ARBA" id="ARBA00022692"/>
    </source>
</evidence>
<dbReference type="OrthoDB" id="594838at2"/>
<feature type="transmembrane region" description="Helical" evidence="7">
    <location>
        <begin position="252"/>
        <end position="270"/>
    </location>
</feature>
<dbReference type="Pfam" id="PF09924">
    <property type="entry name" value="LPG_synthase_C"/>
    <property type="match status" value="1"/>
</dbReference>
<evidence type="ECO:0000256" key="4">
    <source>
        <dbReference type="ARBA" id="ARBA00022989"/>
    </source>
</evidence>
<feature type="transmembrane region" description="Helical" evidence="7">
    <location>
        <begin position="404"/>
        <end position="425"/>
    </location>
</feature>
<name>A0A5C4U709_9CORY</name>
<proteinExistence type="predicted"/>
<feature type="transmembrane region" description="Helical" evidence="7">
    <location>
        <begin position="277"/>
        <end position="299"/>
    </location>
</feature>
<feature type="compositionally biased region" description="Low complexity" evidence="6">
    <location>
        <begin position="781"/>
        <end position="793"/>
    </location>
</feature>
<feature type="transmembrane region" description="Helical" evidence="7">
    <location>
        <begin position="151"/>
        <end position="168"/>
    </location>
</feature>
<sequence>MISTVLLIGTWLAFPWREQMGAVPGDVFAGSAGLTSYHFIGQLLTTLAALTLGIAAEKVLGRIRFVIIAALMYFVGIPLGMSSALVLERAGLNTWGSDVANEILLSPLPWLLGTAAVASAWMRPLWRRRTRVVLLSLTATMVLYAGTLLDVTVFSCVLLGLVAGLLVKRPIWVRTSDREARVLVAAAVLSTGMGPLVAALNPTAAGPFAEAVELLWKPDVNAETVEAVCSSDTVEACHETLVLAAHTGVGPLVANIMPLICQIVIAYGLMRGRRVAWWAALAVQVGAIAALFLAILRLTALGTNFAVDAGLLFTPWLAMILVLLLTRRRFTVTSAGYRRAGSVVALGLLVSSAAWVVGAWLWSAESLDHILAELPARLAPPIFTVAAVHQVLPEHPVMWFIYDWVSPIFWLSVTAGLGVLILSNARTKPEQDRARTMLTNGTGDHLSFMTLWEGNQHFFAQEDRGYVAYQARGTVAVTLGEPVVQSGSRAEIAREFEEFCSRQGLNVAWYSVGEEFSTECLGRGFNRVQVAQEEVVDTGEAPVTFSGKKFQNVRTARNTALKAGVEAQVATWDELSAAHRNAIVELSEAWVAEKPLPEMRFTLGTVEELAVPGTRLVLAVDQEDRLHAVTSWLPVYENGQVAGYVLDFMRRTPDALKGVTDFLLAETIAQAHEEGLGFISLSGAPLAGGGSEDSGALSGALDSLGAAMEPLYGFRSLAAAKSKFRPTTRNWFLCYDDELALGGIGLAITRCYLPNMRASHAIEALNQLRASRQDRQRESAAQKQSSSSGSTKA</sequence>
<dbReference type="GO" id="GO:0055091">
    <property type="term" value="P:phospholipid homeostasis"/>
    <property type="evidence" value="ECO:0007669"/>
    <property type="project" value="TreeGrafter"/>
</dbReference>
<comment type="caution">
    <text evidence="9">The sequence shown here is derived from an EMBL/GenBank/DDBJ whole genome shotgun (WGS) entry which is preliminary data.</text>
</comment>
<dbReference type="InterPro" id="IPR016181">
    <property type="entry name" value="Acyl_CoA_acyltransferase"/>
</dbReference>
<dbReference type="SUPFAM" id="SSF55729">
    <property type="entry name" value="Acyl-CoA N-acyltransferases (Nat)"/>
    <property type="match status" value="1"/>
</dbReference>
<accession>A0A5C4U709</accession>
<gene>
    <name evidence="9" type="ORF">FHE74_01580</name>
</gene>
<dbReference type="Proteomes" id="UP000312032">
    <property type="component" value="Unassembled WGS sequence"/>
</dbReference>
<feature type="domain" description="Phosphatidylglycerol lysyltransferase C-terminal" evidence="8">
    <location>
        <begin position="438"/>
        <end position="735"/>
    </location>
</feature>
<dbReference type="InterPro" id="IPR051211">
    <property type="entry name" value="PG_lysyltransferase"/>
</dbReference>
<keyword evidence="4 7" id="KW-1133">Transmembrane helix</keyword>
<evidence type="ECO:0000256" key="2">
    <source>
        <dbReference type="ARBA" id="ARBA00022475"/>
    </source>
</evidence>
<feature type="transmembrane region" description="Helical" evidence="7">
    <location>
        <begin position="37"/>
        <end position="56"/>
    </location>
</feature>
<evidence type="ECO:0000259" key="8">
    <source>
        <dbReference type="Pfam" id="PF09924"/>
    </source>
</evidence>
<dbReference type="GO" id="GO:0016755">
    <property type="term" value="F:aminoacyltransferase activity"/>
    <property type="evidence" value="ECO:0007669"/>
    <property type="project" value="TreeGrafter"/>
</dbReference>
<evidence type="ECO:0000313" key="10">
    <source>
        <dbReference type="Proteomes" id="UP000312032"/>
    </source>
</evidence>
<organism evidence="9 10">
    <name type="scientific">Corynebacterium tapiri</name>
    <dbReference type="NCBI Taxonomy" id="1448266"/>
    <lineage>
        <taxon>Bacteria</taxon>
        <taxon>Bacillati</taxon>
        <taxon>Actinomycetota</taxon>
        <taxon>Actinomycetes</taxon>
        <taxon>Mycobacteriales</taxon>
        <taxon>Corynebacteriaceae</taxon>
        <taxon>Corynebacterium</taxon>
    </lineage>
</organism>
<evidence type="ECO:0000256" key="5">
    <source>
        <dbReference type="ARBA" id="ARBA00023136"/>
    </source>
</evidence>